<dbReference type="SUPFAM" id="SSF53474">
    <property type="entry name" value="alpha/beta-Hydrolases"/>
    <property type="match status" value="1"/>
</dbReference>
<dbReference type="InterPro" id="IPR033906">
    <property type="entry name" value="Lipase_N"/>
</dbReference>
<evidence type="ECO:0000256" key="2">
    <source>
        <dbReference type="ARBA" id="ARBA00004613"/>
    </source>
</evidence>
<evidence type="ECO:0000313" key="11">
    <source>
        <dbReference type="EMBL" id="KAL0113195.1"/>
    </source>
</evidence>
<comment type="catalytic activity">
    <reaction evidence="1">
        <text>a 1,2-diacyl-sn-glycero-3-phosphocholine + H2O = a 2-acyl-sn-glycero-3-phosphocholine + a fatty acid + H(+)</text>
        <dbReference type="Rhea" id="RHEA:18689"/>
        <dbReference type="ChEBI" id="CHEBI:15377"/>
        <dbReference type="ChEBI" id="CHEBI:15378"/>
        <dbReference type="ChEBI" id="CHEBI:28868"/>
        <dbReference type="ChEBI" id="CHEBI:57643"/>
        <dbReference type="ChEBI" id="CHEBI:57875"/>
        <dbReference type="EC" id="3.1.1.32"/>
    </reaction>
</comment>
<dbReference type="InterPro" id="IPR013818">
    <property type="entry name" value="Lipase"/>
</dbReference>
<dbReference type="FunFam" id="3.40.50.1820:FF:000076">
    <property type="entry name" value="phospholipase A1"/>
    <property type="match status" value="1"/>
</dbReference>
<feature type="signal peptide" evidence="9">
    <location>
        <begin position="1"/>
        <end position="17"/>
    </location>
</feature>
<dbReference type="EMBL" id="JADYXP020000012">
    <property type="protein sequence ID" value="KAL0113195.1"/>
    <property type="molecule type" value="Genomic_DNA"/>
</dbReference>
<comment type="subcellular location">
    <subcellularLocation>
        <location evidence="2">Secreted</location>
    </subcellularLocation>
</comment>
<evidence type="ECO:0000256" key="8">
    <source>
        <dbReference type="RuleBase" id="RU004262"/>
    </source>
</evidence>
<dbReference type="InterPro" id="IPR002334">
    <property type="entry name" value="Allerg_PlipaseA1"/>
</dbReference>
<organism evidence="11 12">
    <name type="scientific">Cardiocondyla obscurior</name>
    <dbReference type="NCBI Taxonomy" id="286306"/>
    <lineage>
        <taxon>Eukaryota</taxon>
        <taxon>Metazoa</taxon>
        <taxon>Ecdysozoa</taxon>
        <taxon>Arthropoda</taxon>
        <taxon>Hexapoda</taxon>
        <taxon>Insecta</taxon>
        <taxon>Pterygota</taxon>
        <taxon>Neoptera</taxon>
        <taxon>Endopterygota</taxon>
        <taxon>Hymenoptera</taxon>
        <taxon>Apocrita</taxon>
        <taxon>Aculeata</taxon>
        <taxon>Formicoidea</taxon>
        <taxon>Formicidae</taxon>
        <taxon>Myrmicinae</taxon>
        <taxon>Cardiocondyla</taxon>
    </lineage>
</organism>
<dbReference type="PANTHER" id="PTHR11610:SF173">
    <property type="entry name" value="LIPASE DOMAIN-CONTAINING PROTEIN-RELATED"/>
    <property type="match status" value="1"/>
</dbReference>
<comment type="similarity">
    <text evidence="3 8">Belongs to the AB hydrolase superfamily. Lipase family.</text>
</comment>
<dbReference type="EC" id="3.1.1.32" evidence="4"/>
<evidence type="ECO:0000256" key="3">
    <source>
        <dbReference type="ARBA" id="ARBA00010701"/>
    </source>
</evidence>
<dbReference type="PANTHER" id="PTHR11610">
    <property type="entry name" value="LIPASE"/>
    <property type="match status" value="1"/>
</dbReference>
<accession>A0AAW2FDB7</accession>
<protein>
    <recommendedName>
        <fullName evidence="4">phospholipase A1</fullName>
        <ecNumber evidence="4">3.1.1.32</ecNumber>
    </recommendedName>
</protein>
<dbReference type="GO" id="GO:0005615">
    <property type="term" value="C:extracellular space"/>
    <property type="evidence" value="ECO:0007669"/>
    <property type="project" value="TreeGrafter"/>
</dbReference>
<evidence type="ECO:0000313" key="12">
    <source>
        <dbReference type="Proteomes" id="UP001430953"/>
    </source>
</evidence>
<dbReference type="InterPro" id="IPR000734">
    <property type="entry name" value="TAG_lipase"/>
</dbReference>
<reference evidence="11 12" key="1">
    <citation type="submission" date="2023-03" db="EMBL/GenBank/DDBJ databases">
        <title>High recombination rates correlate with genetic variation in Cardiocondyla obscurior ants.</title>
        <authorList>
            <person name="Errbii M."/>
        </authorList>
    </citation>
    <scope>NUCLEOTIDE SEQUENCE [LARGE SCALE GENOMIC DNA]</scope>
    <source>
        <strain evidence="11">Alpha-2009</strain>
        <tissue evidence="11">Whole body</tissue>
    </source>
</reference>
<evidence type="ECO:0000256" key="7">
    <source>
        <dbReference type="ARBA" id="ARBA00023157"/>
    </source>
</evidence>
<sequence length="353" mass="39219">MSLIVSCLVLIFPFLSASFNTAEVLSNRPSIQNLQDHHPEEGLLEVLLNPTSIISNDRATFSNILDLDFKAENVNYELYTKDNKEQSVSLRVGDTTQLKESPFNPAWPTKIIIHGWTESGNAFWLHDIRRNYLSVGDYNVIYVDWFVGSTKEYLTSVKLTHQVGEYVAAFIEFLSSETQVSFDDIHIVGHSLGAHIAGYVGNYMSKKIGRITGLDPAGPAFETPYLKDTEERLDIADANFVDIIHTCAGSLGFLRPIGHADFYPNGGTFRQPGCPVFSSQSCSHGRAYQFFAESIVHSDGFIGVQCSNWMDFQLGKCGENNSTAVMGEFIDSDVQGIFFLQTNAQPPFGKGRI</sequence>
<dbReference type="PRINTS" id="PR00821">
    <property type="entry name" value="TAGLIPASE"/>
</dbReference>
<dbReference type="InterPro" id="IPR029058">
    <property type="entry name" value="AB_hydrolase_fold"/>
</dbReference>
<gene>
    <name evidence="11" type="ORF">PUN28_012407</name>
</gene>
<keyword evidence="6" id="KW-0378">Hydrolase</keyword>
<dbReference type="GO" id="GO:0016042">
    <property type="term" value="P:lipid catabolic process"/>
    <property type="evidence" value="ECO:0007669"/>
    <property type="project" value="TreeGrafter"/>
</dbReference>
<feature type="domain" description="Lipase" evidence="10">
    <location>
        <begin position="65"/>
        <end position="348"/>
    </location>
</feature>
<keyword evidence="5" id="KW-0964">Secreted</keyword>
<proteinExistence type="inferred from homology"/>
<comment type="caution">
    <text evidence="11">The sequence shown here is derived from an EMBL/GenBank/DDBJ whole genome shotgun (WGS) entry which is preliminary data.</text>
</comment>
<keyword evidence="12" id="KW-1185">Reference proteome</keyword>
<evidence type="ECO:0000256" key="5">
    <source>
        <dbReference type="ARBA" id="ARBA00022525"/>
    </source>
</evidence>
<evidence type="ECO:0000256" key="9">
    <source>
        <dbReference type="SAM" id="SignalP"/>
    </source>
</evidence>
<dbReference type="AlphaFoldDB" id="A0AAW2FDB7"/>
<dbReference type="CDD" id="cd00707">
    <property type="entry name" value="Pancreat_lipase_like"/>
    <property type="match status" value="1"/>
</dbReference>
<evidence type="ECO:0000256" key="1">
    <source>
        <dbReference type="ARBA" id="ARBA00000111"/>
    </source>
</evidence>
<keyword evidence="7" id="KW-1015">Disulfide bond</keyword>
<dbReference type="GO" id="GO:0017171">
    <property type="term" value="F:serine hydrolase activity"/>
    <property type="evidence" value="ECO:0007669"/>
    <property type="project" value="TreeGrafter"/>
</dbReference>
<evidence type="ECO:0000256" key="6">
    <source>
        <dbReference type="ARBA" id="ARBA00022801"/>
    </source>
</evidence>
<dbReference type="Gene3D" id="3.40.50.1820">
    <property type="entry name" value="alpha/beta hydrolase"/>
    <property type="match status" value="1"/>
</dbReference>
<dbReference type="GO" id="GO:0008970">
    <property type="term" value="F:phospholipase A1 activity"/>
    <property type="evidence" value="ECO:0007669"/>
    <property type="project" value="UniProtKB-EC"/>
</dbReference>
<name>A0AAW2FDB7_9HYME</name>
<dbReference type="Proteomes" id="UP001430953">
    <property type="component" value="Unassembled WGS sequence"/>
</dbReference>
<feature type="chain" id="PRO_5043845065" description="phospholipase A1" evidence="9">
    <location>
        <begin position="18"/>
        <end position="353"/>
    </location>
</feature>
<dbReference type="Pfam" id="PF00151">
    <property type="entry name" value="Lipase"/>
    <property type="match status" value="1"/>
</dbReference>
<dbReference type="PRINTS" id="PR00825">
    <property type="entry name" value="DOLALLERGEN"/>
</dbReference>
<evidence type="ECO:0000256" key="4">
    <source>
        <dbReference type="ARBA" id="ARBA00013179"/>
    </source>
</evidence>
<evidence type="ECO:0000259" key="10">
    <source>
        <dbReference type="Pfam" id="PF00151"/>
    </source>
</evidence>
<keyword evidence="9" id="KW-0732">Signal</keyword>